<dbReference type="AlphaFoldDB" id="A0A7W7VT85"/>
<name>A0A7W7VT85_KITKI</name>
<dbReference type="Pfam" id="PF11716">
    <property type="entry name" value="MDMPI_N"/>
    <property type="match status" value="1"/>
</dbReference>
<proteinExistence type="predicted"/>
<dbReference type="GO" id="GO:0050077">
    <property type="term" value="F:maleylpyruvate isomerase activity"/>
    <property type="evidence" value="ECO:0007669"/>
    <property type="project" value="UniProtKB-EC"/>
</dbReference>
<sequence length="238" mass="25648">MLIIIEEITQSLERLSASLAALTDADAQAPSLLPGWTRGHAIAHLARSADAYVRLLTIARTGVDPASRADAAALARSVEEAAARPAGDLVADLHASFARLHQDVVSMPADSWDTLVTALAGWRHPAWYTLRRCWRELETHHVDLGLGYRTTDWPTSYVTWALDDTIAALSTRGFPVTRIDAPDLGRSWVLPSTGPTVTGPGHVLLGWLSGRLPNAPLTSDLPLPTPPSWPLPPSPGWS</sequence>
<evidence type="ECO:0000313" key="2">
    <source>
        <dbReference type="EMBL" id="MBB4921508.1"/>
    </source>
</evidence>
<keyword evidence="3" id="KW-1185">Reference proteome</keyword>
<organism evidence="2 3">
    <name type="scientific">Kitasatospora kifunensis</name>
    <name type="common">Streptomyces kifunensis</name>
    <dbReference type="NCBI Taxonomy" id="58351"/>
    <lineage>
        <taxon>Bacteria</taxon>
        <taxon>Bacillati</taxon>
        <taxon>Actinomycetota</taxon>
        <taxon>Actinomycetes</taxon>
        <taxon>Kitasatosporales</taxon>
        <taxon>Streptomycetaceae</taxon>
        <taxon>Kitasatospora</taxon>
    </lineage>
</organism>
<keyword evidence="2" id="KW-0670">Pyruvate</keyword>
<comment type="caution">
    <text evidence="2">The sequence shown here is derived from an EMBL/GenBank/DDBJ whole genome shotgun (WGS) entry which is preliminary data.</text>
</comment>
<feature type="domain" description="Mycothiol-dependent maleylpyruvate isomerase metal-binding" evidence="1">
    <location>
        <begin position="10"/>
        <end position="144"/>
    </location>
</feature>
<dbReference type="InterPro" id="IPR036527">
    <property type="entry name" value="SCP2_sterol-bd_dom_sf"/>
</dbReference>
<dbReference type="InterPro" id="IPR024344">
    <property type="entry name" value="MDMPI_metal-binding"/>
</dbReference>
<dbReference type="RefSeq" id="WP_184933827.1">
    <property type="nucleotide sequence ID" value="NZ_JACHJV010000001.1"/>
</dbReference>
<evidence type="ECO:0000259" key="1">
    <source>
        <dbReference type="Pfam" id="PF11716"/>
    </source>
</evidence>
<dbReference type="NCBIfam" id="TIGR03083">
    <property type="entry name" value="maleylpyruvate isomerase family mycothiol-dependent enzyme"/>
    <property type="match status" value="1"/>
</dbReference>
<dbReference type="GO" id="GO:0046872">
    <property type="term" value="F:metal ion binding"/>
    <property type="evidence" value="ECO:0007669"/>
    <property type="project" value="InterPro"/>
</dbReference>
<dbReference type="InterPro" id="IPR034660">
    <property type="entry name" value="DinB/YfiT-like"/>
</dbReference>
<protein>
    <submittedName>
        <fullName evidence="2">Maleylpyruvate isomerase</fullName>
        <ecNumber evidence="2">5.2.1.4</ecNumber>
    </submittedName>
</protein>
<dbReference type="SUPFAM" id="SSF55718">
    <property type="entry name" value="SCP-like"/>
    <property type="match status" value="1"/>
</dbReference>
<dbReference type="SUPFAM" id="SSF109854">
    <property type="entry name" value="DinB/YfiT-like putative metalloenzymes"/>
    <property type="match status" value="1"/>
</dbReference>
<dbReference type="EC" id="5.2.1.4" evidence="2"/>
<dbReference type="Gene3D" id="1.20.120.450">
    <property type="entry name" value="dinb family like domain"/>
    <property type="match status" value="1"/>
</dbReference>
<gene>
    <name evidence="2" type="ORF">FHR34_000501</name>
</gene>
<dbReference type="Proteomes" id="UP000540506">
    <property type="component" value="Unassembled WGS sequence"/>
</dbReference>
<dbReference type="InterPro" id="IPR017517">
    <property type="entry name" value="Maleyloyr_isom"/>
</dbReference>
<accession>A0A7W7VT85</accession>
<evidence type="ECO:0000313" key="3">
    <source>
        <dbReference type="Proteomes" id="UP000540506"/>
    </source>
</evidence>
<dbReference type="EMBL" id="JACHJV010000001">
    <property type="protein sequence ID" value="MBB4921508.1"/>
    <property type="molecule type" value="Genomic_DNA"/>
</dbReference>
<reference evidence="2 3" key="1">
    <citation type="submission" date="2020-08" db="EMBL/GenBank/DDBJ databases">
        <title>Sequencing the genomes of 1000 actinobacteria strains.</title>
        <authorList>
            <person name="Klenk H.-P."/>
        </authorList>
    </citation>
    <scope>NUCLEOTIDE SEQUENCE [LARGE SCALE GENOMIC DNA]</scope>
    <source>
        <strain evidence="2 3">DSM 41654</strain>
    </source>
</reference>
<keyword evidence="2" id="KW-0413">Isomerase</keyword>